<keyword evidence="2" id="KW-1185">Reference proteome</keyword>
<protein>
    <submittedName>
        <fullName evidence="1">Uncharacterized protein</fullName>
    </submittedName>
</protein>
<dbReference type="AlphaFoldDB" id="A0A7W9VVB1"/>
<evidence type="ECO:0000313" key="2">
    <source>
        <dbReference type="Proteomes" id="UP000533306"/>
    </source>
</evidence>
<gene>
    <name evidence="1" type="ORF">HNR59_001212</name>
</gene>
<accession>A0A7W9VVB1</accession>
<dbReference type="Proteomes" id="UP000533306">
    <property type="component" value="Unassembled WGS sequence"/>
</dbReference>
<dbReference type="RefSeq" id="WP_183827344.1">
    <property type="nucleotide sequence ID" value="NZ_JACHEU010000001.1"/>
</dbReference>
<comment type="caution">
    <text evidence="1">The sequence shown here is derived from an EMBL/GenBank/DDBJ whole genome shotgun (WGS) entry which is preliminary data.</text>
</comment>
<dbReference type="EMBL" id="JACHEU010000001">
    <property type="protein sequence ID" value="MBB6011867.1"/>
    <property type="molecule type" value="Genomic_DNA"/>
</dbReference>
<proteinExistence type="predicted"/>
<sequence>MTLRGYMKRINGSLRMRFVMPGYDADDENVPPNKVIFDSDNIGTLSILLSGVYSWNGESPTDQWVPIATWSALSFVPLCYFVSRQAAYPASEARTQNFLPLHPTAGQAIVSLTNNMIRVKKNGIDLKYRGSQPGTTHIYWYAFNLRAA</sequence>
<organism evidence="1 2">
    <name type="scientific">Aquamicrobium lusatiense</name>
    <dbReference type="NCBI Taxonomy" id="89772"/>
    <lineage>
        <taxon>Bacteria</taxon>
        <taxon>Pseudomonadati</taxon>
        <taxon>Pseudomonadota</taxon>
        <taxon>Alphaproteobacteria</taxon>
        <taxon>Hyphomicrobiales</taxon>
        <taxon>Phyllobacteriaceae</taxon>
        <taxon>Aquamicrobium</taxon>
    </lineage>
</organism>
<reference evidence="1 2" key="1">
    <citation type="submission" date="2020-08" db="EMBL/GenBank/DDBJ databases">
        <title>Genomic Encyclopedia of Type Strains, Phase IV (KMG-IV): sequencing the most valuable type-strain genomes for metagenomic binning, comparative biology and taxonomic classification.</title>
        <authorList>
            <person name="Goeker M."/>
        </authorList>
    </citation>
    <scope>NUCLEOTIDE SEQUENCE [LARGE SCALE GENOMIC DNA]</scope>
    <source>
        <strain evidence="1 2">DSM 11099</strain>
    </source>
</reference>
<name>A0A7W9VVB1_9HYPH</name>
<evidence type="ECO:0000313" key="1">
    <source>
        <dbReference type="EMBL" id="MBB6011867.1"/>
    </source>
</evidence>